<keyword evidence="2" id="KW-0238">DNA-binding</keyword>
<name>A0ABM7WCU1_9BACT</name>
<dbReference type="InterPro" id="IPR036388">
    <property type="entry name" value="WH-like_DNA-bd_sf"/>
</dbReference>
<dbReference type="PANTHER" id="PTHR42756:SF1">
    <property type="entry name" value="TRANSCRIPTIONAL REPRESSOR OF EMRAB OPERON"/>
    <property type="match status" value="1"/>
</dbReference>
<keyword evidence="3" id="KW-0804">Transcription</keyword>
<keyword evidence="1" id="KW-0805">Transcription regulation</keyword>
<accession>A0ABM7WCU1</accession>
<organism evidence="5 6">
    <name type="scientific">Desulfofustis limnaeus</name>
    <dbReference type="NCBI Taxonomy" id="2740163"/>
    <lineage>
        <taxon>Bacteria</taxon>
        <taxon>Pseudomonadati</taxon>
        <taxon>Thermodesulfobacteriota</taxon>
        <taxon>Desulfobulbia</taxon>
        <taxon>Desulfobulbales</taxon>
        <taxon>Desulfocapsaceae</taxon>
        <taxon>Desulfofustis</taxon>
    </lineage>
</organism>
<dbReference type="Gene3D" id="1.10.10.10">
    <property type="entry name" value="Winged helix-like DNA-binding domain superfamily/Winged helix DNA-binding domain"/>
    <property type="match status" value="1"/>
</dbReference>
<proteinExistence type="predicted"/>
<dbReference type="PRINTS" id="PR00598">
    <property type="entry name" value="HTHMARR"/>
</dbReference>
<dbReference type="PROSITE" id="PS50995">
    <property type="entry name" value="HTH_MARR_2"/>
    <property type="match status" value="1"/>
</dbReference>
<dbReference type="PANTHER" id="PTHR42756">
    <property type="entry name" value="TRANSCRIPTIONAL REGULATOR, MARR"/>
    <property type="match status" value="1"/>
</dbReference>
<protein>
    <recommendedName>
        <fullName evidence="4">HTH marR-type domain-containing protein</fullName>
    </recommendedName>
</protein>
<evidence type="ECO:0000256" key="3">
    <source>
        <dbReference type="ARBA" id="ARBA00023163"/>
    </source>
</evidence>
<dbReference type="SUPFAM" id="SSF46785">
    <property type="entry name" value="Winged helix' DNA-binding domain"/>
    <property type="match status" value="1"/>
</dbReference>
<evidence type="ECO:0000256" key="1">
    <source>
        <dbReference type="ARBA" id="ARBA00023015"/>
    </source>
</evidence>
<gene>
    <name evidence="5" type="ORF">DPPLL_31800</name>
</gene>
<sequence length="157" mass="17318">MNDRAAYIQRITRHLRILFRTIQAHAKQVEATCGLSGAKLWMLYEINSNPGLKVSELATALTIHPSTCSNMLDKLEEQGLISRSRSGRDQRTVQLCLTDQGKALLGQAPQPAQGELNRALQSLPDQRLHDLEAELHTLIQAINGTNEDAALMPLPGD</sequence>
<evidence type="ECO:0000313" key="5">
    <source>
        <dbReference type="EMBL" id="BDD88815.1"/>
    </source>
</evidence>
<dbReference type="InterPro" id="IPR036390">
    <property type="entry name" value="WH_DNA-bd_sf"/>
</dbReference>
<evidence type="ECO:0000313" key="6">
    <source>
        <dbReference type="Proteomes" id="UP000830055"/>
    </source>
</evidence>
<dbReference type="Proteomes" id="UP000830055">
    <property type="component" value="Chromosome"/>
</dbReference>
<reference evidence="5 6" key="1">
    <citation type="submission" date="2022-01" db="EMBL/GenBank/DDBJ databases">
        <title>Desulfofustis limnae sp. nov., a novel mesophilic sulfate-reducing bacterium isolated from marsh soil.</title>
        <authorList>
            <person name="Watanabe M."/>
            <person name="Takahashi A."/>
            <person name="Kojima H."/>
            <person name="Fukui M."/>
        </authorList>
    </citation>
    <scope>NUCLEOTIDE SEQUENCE [LARGE SCALE GENOMIC DNA]</scope>
    <source>
        <strain evidence="5 6">PPLL</strain>
    </source>
</reference>
<dbReference type="InterPro" id="IPR000835">
    <property type="entry name" value="HTH_MarR-typ"/>
</dbReference>
<evidence type="ECO:0000256" key="2">
    <source>
        <dbReference type="ARBA" id="ARBA00023125"/>
    </source>
</evidence>
<dbReference type="RefSeq" id="WP_284152150.1">
    <property type="nucleotide sequence ID" value="NZ_AP025516.1"/>
</dbReference>
<evidence type="ECO:0000259" key="4">
    <source>
        <dbReference type="PROSITE" id="PS50995"/>
    </source>
</evidence>
<dbReference type="SMART" id="SM00347">
    <property type="entry name" value="HTH_MARR"/>
    <property type="match status" value="1"/>
</dbReference>
<keyword evidence="6" id="KW-1185">Reference proteome</keyword>
<dbReference type="Pfam" id="PF01047">
    <property type="entry name" value="MarR"/>
    <property type="match status" value="1"/>
</dbReference>
<dbReference type="EMBL" id="AP025516">
    <property type="protein sequence ID" value="BDD88815.1"/>
    <property type="molecule type" value="Genomic_DNA"/>
</dbReference>
<feature type="domain" description="HTH marR-type" evidence="4">
    <location>
        <begin position="1"/>
        <end position="147"/>
    </location>
</feature>